<evidence type="ECO:0000256" key="1">
    <source>
        <dbReference type="SAM" id="SignalP"/>
    </source>
</evidence>
<dbReference type="EMBL" id="JACHGF010000001">
    <property type="protein sequence ID" value="MBB5282066.1"/>
    <property type="molecule type" value="Genomic_DNA"/>
</dbReference>
<dbReference type="Pfam" id="PF01841">
    <property type="entry name" value="Transglut_core"/>
    <property type="match status" value="1"/>
</dbReference>
<gene>
    <name evidence="4" type="ORF">HNQ92_000187</name>
</gene>
<sequence length="634" mass="71430">MMRFCLLGTLLTLSLTTFAQSYSSFSIPLALRENAHAVIRYQETEFYVKDAGEAVTRIKGAVTILDEKGEMYATLVIPYNKFTKINDFEAQLYDSKGDRVKRIKRSDMESFTANSGANVIDDSYVKAAVLKHQYYPYTVAYAYEYTTRNMMFYPNWKAYPYNAAGTAVEKNTFRVSVPAGLELRYHEQNLPSPVAKGQAGGRSTYTWEVKDLRPVQTESYAPALDLLLPRVLTGPAEFEVEKYKGKLSTWKDVGTFYRELNQGRQALPPALVSTLQEQTRSLNSPVGKAQKLYEYLQANTRYVSIQLGIGGWQSMRAEEVAVKGYGDCKALTNYMGAMLQAVGVKSYPALVRAGEDEDDIRTEFPSFQFNHVILCLPAGQDTLWLECTSQNNAFGYLGSFTSDRHVVLITEDGGYLVKTPQYQPLDNLQHRQALVKLAENGEATIQMKTKYTGLQQDERAGVLHHLGADDQKKWIQKSLSLPSAEVQQFVLKENRDRIPSVEESLSLFVRNACNRSGTRIFLNPNLLNQATSVPLAGSVRKNDFVLAQHYTDLDSIAFEIPANYAIEHLPEATKVLSRYGSYEASVQVTGTTLTYVRRVVMHKGRYPAAEYPAWVEFNKKVLRADKNQIVLVQK</sequence>
<proteinExistence type="predicted"/>
<dbReference type="Gene3D" id="3.10.620.30">
    <property type="match status" value="1"/>
</dbReference>
<keyword evidence="5" id="KW-1185">Reference proteome</keyword>
<feature type="chain" id="PRO_5032703897" evidence="1">
    <location>
        <begin position="20"/>
        <end position="634"/>
    </location>
</feature>
<dbReference type="RefSeq" id="WP_184169549.1">
    <property type="nucleotide sequence ID" value="NZ_JACHGF010000001.1"/>
</dbReference>
<reference evidence="4 5" key="1">
    <citation type="submission" date="2020-08" db="EMBL/GenBank/DDBJ databases">
        <title>Genomic Encyclopedia of Type Strains, Phase IV (KMG-IV): sequencing the most valuable type-strain genomes for metagenomic binning, comparative biology and taxonomic classification.</title>
        <authorList>
            <person name="Goeker M."/>
        </authorList>
    </citation>
    <scope>NUCLEOTIDE SEQUENCE [LARGE SCALE GENOMIC DNA]</scope>
    <source>
        <strain evidence="4 5">DSM 105074</strain>
    </source>
</reference>
<evidence type="ECO:0000313" key="5">
    <source>
        <dbReference type="Proteomes" id="UP000557307"/>
    </source>
</evidence>
<feature type="domain" description="Transglutaminase-like" evidence="2">
    <location>
        <begin position="275"/>
        <end position="346"/>
    </location>
</feature>
<keyword evidence="4" id="KW-0378">Hydrolase</keyword>
<evidence type="ECO:0000259" key="3">
    <source>
        <dbReference type="Pfam" id="PF12969"/>
    </source>
</evidence>
<dbReference type="Proteomes" id="UP000557307">
    <property type="component" value="Unassembled WGS sequence"/>
</dbReference>
<comment type="caution">
    <text evidence="4">The sequence shown here is derived from an EMBL/GenBank/DDBJ whole genome shotgun (WGS) entry which is preliminary data.</text>
</comment>
<accession>A0A840TD99</accession>
<dbReference type="Gene3D" id="2.60.120.1130">
    <property type="match status" value="1"/>
</dbReference>
<dbReference type="Pfam" id="PF12969">
    <property type="entry name" value="DUF3857"/>
    <property type="match status" value="1"/>
</dbReference>
<dbReference type="InterPro" id="IPR002931">
    <property type="entry name" value="Transglutaminase-like"/>
</dbReference>
<keyword evidence="4" id="KW-0645">Protease</keyword>
<organism evidence="4 5">
    <name type="scientific">Rhabdobacter roseus</name>
    <dbReference type="NCBI Taxonomy" id="1655419"/>
    <lineage>
        <taxon>Bacteria</taxon>
        <taxon>Pseudomonadati</taxon>
        <taxon>Bacteroidota</taxon>
        <taxon>Cytophagia</taxon>
        <taxon>Cytophagales</taxon>
        <taxon>Cytophagaceae</taxon>
        <taxon>Rhabdobacter</taxon>
    </lineage>
</organism>
<dbReference type="SUPFAM" id="SSF54001">
    <property type="entry name" value="Cysteine proteinases"/>
    <property type="match status" value="1"/>
</dbReference>
<evidence type="ECO:0000259" key="2">
    <source>
        <dbReference type="Pfam" id="PF01841"/>
    </source>
</evidence>
<dbReference type="GO" id="GO:0008233">
    <property type="term" value="F:peptidase activity"/>
    <property type="evidence" value="ECO:0007669"/>
    <property type="project" value="UniProtKB-KW"/>
</dbReference>
<name>A0A840TD99_9BACT</name>
<dbReference type="InterPro" id="IPR038765">
    <property type="entry name" value="Papain-like_cys_pep_sf"/>
</dbReference>
<feature type="signal peptide" evidence="1">
    <location>
        <begin position="1"/>
        <end position="19"/>
    </location>
</feature>
<dbReference type="InterPro" id="IPR024618">
    <property type="entry name" value="DUF3857"/>
</dbReference>
<dbReference type="GO" id="GO:0006508">
    <property type="term" value="P:proteolysis"/>
    <property type="evidence" value="ECO:0007669"/>
    <property type="project" value="UniProtKB-KW"/>
</dbReference>
<dbReference type="Gene3D" id="2.60.40.3140">
    <property type="match status" value="1"/>
</dbReference>
<protein>
    <submittedName>
        <fullName evidence="4">Transglutaminase-like putative cysteine protease</fullName>
    </submittedName>
</protein>
<evidence type="ECO:0000313" key="4">
    <source>
        <dbReference type="EMBL" id="MBB5282066.1"/>
    </source>
</evidence>
<keyword evidence="1" id="KW-0732">Signal</keyword>
<dbReference type="AlphaFoldDB" id="A0A840TD99"/>
<feature type="domain" description="DUF3857" evidence="3">
    <location>
        <begin position="52"/>
        <end position="215"/>
    </location>
</feature>